<proteinExistence type="predicted"/>
<evidence type="ECO:0000256" key="4">
    <source>
        <dbReference type="ARBA" id="ARBA00022785"/>
    </source>
</evidence>
<organism evidence="5">
    <name type="scientific">bioreactor metagenome</name>
    <dbReference type="NCBI Taxonomy" id="1076179"/>
    <lineage>
        <taxon>unclassified sequences</taxon>
        <taxon>metagenomes</taxon>
        <taxon>ecological metagenomes</taxon>
    </lineage>
</organism>
<protein>
    <submittedName>
        <fullName evidence="5">S-adenosylmethionine:tRNA ribosyltransferase-isomerase</fullName>
        <ecNumber evidence="5">2.4.99.17</ecNumber>
    </submittedName>
</protein>
<gene>
    <name evidence="5" type="primary">queA_34</name>
    <name evidence="5" type="ORF">SDC9_104419</name>
</gene>
<dbReference type="InterPro" id="IPR042118">
    <property type="entry name" value="QueA_dom1"/>
</dbReference>
<dbReference type="SUPFAM" id="SSF51445">
    <property type="entry name" value="(Trans)glycosidases"/>
    <property type="match status" value="1"/>
</dbReference>
<dbReference type="PANTHER" id="PTHR30307">
    <property type="entry name" value="S-ADENOSYLMETHIONINE:TRNA RIBOSYLTRANSFERASE-ISOMERASE"/>
    <property type="match status" value="1"/>
</dbReference>
<dbReference type="EC" id="2.4.99.17" evidence="5"/>
<keyword evidence="2 5" id="KW-0808">Transferase</keyword>
<dbReference type="InterPro" id="IPR036100">
    <property type="entry name" value="QueA_sf"/>
</dbReference>
<dbReference type="PANTHER" id="PTHR30307:SF0">
    <property type="entry name" value="S-ADENOSYLMETHIONINE:TRNA RIBOSYLTRANSFERASE-ISOMERASE"/>
    <property type="match status" value="1"/>
</dbReference>
<reference evidence="5" key="1">
    <citation type="submission" date="2019-08" db="EMBL/GenBank/DDBJ databases">
        <authorList>
            <person name="Kucharzyk K."/>
            <person name="Murdoch R.W."/>
            <person name="Higgins S."/>
            <person name="Loffler F."/>
        </authorList>
    </citation>
    <scope>NUCLEOTIDE SEQUENCE</scope>
</reference>
<keyword evidence="5" id="KW-0328">Glycosyltransferase</keyword>
<dbReference type="InterPro" id="IPR017853">
    <property type="entry name" value="GH"/>
</dbReference>
<accession>A0A645AWR4</accession>
<dbReference type="Pfam" id="PF02547">
    <property type="entry name" value="Queuosine_synth"/>
    <property type="match status" value="1"/>
</dbReference>
<evidence type="ECO:0000313" key="5">
    <source>
        <dbReference type="EMBL" id="MPM57597.1"/>
    </source>
</evidence>
<dbReference type="SUPFAM" id="SSF111337">
    <property type="entry name" value="QueA-like"/>
    <property type="match status" value="1"/>
</dbReference>
<dbReference type="GO" id="GO:0008616">
    <property type="term" value="P:tRNA queuosine(34) biosynthetic process"/>
    <property type="evidence" value="ECO:0007669"/>
    <property type="project" value="UniProtKB-KW"/>
</dbReference>
<keyword evidence="1" id="KW-0963">Cytoplasm</keyword>
<sequence>MIRNRFEEYLKTIQYDEPQRNGLFIEFLNNLQEKSIDEQMRFLRDEIKLKALITDFNHLTQYTLAGIRSKLDFVDNHQYWDHPSFPAKRWDYPFVFRNQSTISLDANNPRSLMPTRVFGKPFTVTEFNFCVPNTWRVECPSVFGGYAALQDWDGLYRFAWSHGRYGMQPEVRRPLSQFDIVNNVQAQMAERIIWMLFMRGDVKAAREAVAFEFRPEMVREVRGSSNSGQYPAEFSRLGLWGRIGSLTEQASVPGVQKVDPLKDGWQAALPAAANAAMKRLAEAGSVASATGEVTLHVGPGTFKPVSVADVASHKMHTERFVLPEATARLINATRANGGRIVAVGTTTVRTLESCCDEHGVVTAQSGATDIFLYPPYRPRAVDLLLTNFHLPKSTLLMLVSCFADREKVLAAYHYAIASRMRFYSYGDCMLFQ</sequence>
<dbReference type="GO" id="GO:0051075">
    <property type="term" value="F:S-adenosylmethionine:tRNA ribosyltransferase-isomerase activity"/>
    <property type="evidence" value="ECO:0007669"/>
    <property type="project" value="UniProtKB-EC"/>
</dbReference>
<name>A0A645AWR4_9ZZZZ</name>
<evidence type="ECO:0000256" key="2">
    <source>
        <dbReference type="ARBA" id="ARBA00022679"/>
    </source>
</evidence>
<keyword evidence="3" id="KW-0949">S-adenosyl-L-methionine</keyword>
<dbReference type="InterPro" id="IPR003699">
    <property type="entry name" value="QueA"/>
</dbReference>
<keyword evidence="5" id="KW-0413">Isomerase</keyword>
<dbReference type="Gene3D" id="3.40.1780.10">
    <property type="entry name" value="QueA-like"/>
    <property type="match status" value="1"/>
</dbReference>
<evidence type="ECO:0000256" key="1">
    <source>
        <dbReference type="ARBA" id="ARBA00022490"/>
    </source>
</evidence>
<evidence type="ECO:0000256" key="3">
    <source>
        <dbReference type="ARBA" id="ARBA00022691"/>
    </source>
</evidence>
<keyword evidence="4" id="KW-0671">Queuosine biosynthesis</keyword>
<comment type="caution">
    <text evidence="5">The sequence shown here is derived from an EMBL/GenBank/DDBJ whole genome shotgun (WGS) entry which is preliminary data.</text>
</comment>
<dbReference type="EMBL" id="VSSQ01016351">
    <property type="protein sequence ID" value="MPM57597.1"/>
    <property type="molecule type" value="Genomic_DNA"/>
</dbReference>
<dbReference type="AlphaFoldDB" id="A0A645AWR4"/>